<protein>
    <submittedName>
        <fullName evidence="2">Uncharacterized protein</fullName>
    </submittedName>
</protein>
<dbReference type="AlphaFoldDB" id="A0A0D0LF41"/>
<sequence length="290" mass="31819">MRTFIPKEEHASTADDHGQDRLKCPEAVAQEQCEAIRRVAEATGASTHELRMLMQRLADIDRSGSCAGIVAEGNIAADRMEAEIRLLDLGDGCIAEQRAEACQRIDFGLLEPLNPAQDKKWYARWKFWSFILGAACPVASLTLQGLALRPSEPGDAHADLVAKARKVLESWRRTSDPLFWSAVENYVRQQAFSLETQAYLMHCIAAVFSGDAMKLSSEQSEQLASLLTETYCDALGTAATMPSSDIYRRLAEGLEATDRETGLRRMLGRSDAAQIAMTTLVNAIGHGGSR</sequence>
<feature type="region of interest" description="Disordered" evidence="1">
    <location>
        <begin position="1"/>
        <end position="21"/>
    </location>
</feature>
<dbReference type="RefSeq" id="WP_042580944.1">
    <property type="nucleotide sequence ID" value="NZ_JXQQ01000053.1"/>
</dbReference>
<dbReference type="Proteomes" id="UP000032067">
    <property type="component" value="Unassembled WGS sequence"/>
</dbReference>
<accession>A0A0D0LF41</accession>
<gene>
    <name evidence="2" type="ORF">RT97_21955</name>
</gene>
<comment type="caution">
    <text evidence="2">The sequence shown here is derived from an EMBL/GenBank/DDBJ whole genome shotgun (WGS) entry which is preliminary data.</text>
</comment>
<evidence type="ECO:0000313" key="3">
    <source>
        <dbReference type="Proteomes" id="UP000032067"/>
    </source>
</evidence>
<evidence type="ECO:0000313" key="2">
    <source>
        <dbReference type="EMBL" id="KIQ27703.1"/>
    </source>
</evidence>
<name>A0A0D0LF41_VARPD</name>
<proteinExistence type="predicted"/>
<reference evidence="2 3" key="1">
    <citation type="submission" date="2014-12" db="EMBL/GenBank/DDBJ databases">
        <title>16Stimator: statistical estimation of ribosomal gene copy numbers from draft genome assemblies.</title>
        <authorList>
            <person name="Perisin M.A."/>
            <person name="Vetter M."/>
            <person name="Gilbert J.A."/>
            <person name="Bergelson J."/>
        </authorList>
    </citation>
    <scope>NUCLEOTIDE SEQUENCE [LARGE SCALE GENOMIC DNA]</scope>
    <source>
        <strain evidence="2 3">MEDvA23</strain>
    </source>
</reference>
<evidence type="ECO:0000256" key="1">
    <source>
        <dbReference type="SAM" id="MobiDB-lite"/>
    </source>
</evidence>
<dbReference type="OrthoDB" id="8838033at2"/>
<organism evidence="2 3">
    <name type="scientific">Variovorax paradoxus</name>
    <dbReference type="NCBI Taxonomy" id="34073"/>
    <lineage>
        <taxon>Bacteria</taxon>
        <taxon>Pseudomonadati</taxon>
        <taxon>Pseudomonadota</taxon>
        <taxon>Betaproteobacteria</taxon>
        <taxon>Burkholderiales</taxon>
        <taxon>Comamonadaceae</taxon>
        <taxon>Variovorax</taxon>
    </lineage>
</organism>
<dbReference type="EMBL" id="JXQQ01000053">
    <property type="protein sequence ID" value="KIQ27703.1"/>
    <property type="molecule type" value="Genomic_DNA"/>
</dbReference>